<gene>
    <name evidence="3" type="ORF">GJ654_07705</name>
</gene>
<keyword evidence="1" id="KW-1133">Transmembrane helix</keyword>
<keyword evidence="1" id="KW-0472">Membrane</keyword>
<sequence length="101" mass="11512">MTDFWIGDWRVFVGVTLVLGGLASLASGRAVARAWRPPTLLLLYGLFLAAAMRFLHWSLFQEPLFAPYAALLAYAWSLFAQGLSWLVAHRARMRRQYPWIA</sequence>
<proteinExistence type="predicted"/>
<evidence type="ECO:0000313" key="3">
    <source>
        <dbReference type="EMBL" id="MTV30877.1"/>
    </source>
</evidence>
<feature type="domain" description="DUF6867" evidence="2">
    <location>
        <begin position="10"/>
        <end position="100"/>
    </location>
</feature>
<evidence type="ECO:0000313" key="4">
    <source>
        <dbReference type="Proteomes" id="UP000439113"/>
    </source>
</evidence>
<dbReference type="RefSeq" id="WP_155445574.1">
    <property type="nucleotide sequence ID" value="NZ_JAOQNR010000004.1"/>
</dbReference>
<dbReference type="EMBL" id="WNKS01000005">
    <property type="protein sequence ID" value="MTV30877.1"/>
    <property type="molecule type" value="Genomic_DNA"/>
</dbReference>
<protein>
    <recommendedName>
        <fullName evidence="2">DUF6867 domain-containing protein</fullName>
    </recommendedName>
</protein>
<dbReference type="InterPro" id="IPR049201">
    <property type="entry name" value="DUF6867"/>
</dbReference>
<accession>A0A6N8DKG7</accession>
<feature type="transmembrane region" description="Helical" evidence="1">
    <location>
        <begin position="12"/>
        <end position="32"/>
    </location>
</feature>
<name>A0A6N8DKG7_RHOAC</name>
<comment type="caution">
    <text evidence="3">The sequence shown here is derived from an EMBL/GenBank/DDBJ whole genome shotgun (WGS) entry which is preliminary data.</text>
</comment>
<feature type="transmembrane region" description="Helical" evidence="1">
    <location>
        <begin position="65"/>
        <end position="88"/>
    </location>
</feature>
<reference evidence="3 4" key="1">
    <citation type="submission" date="2019-11" db="EMBL/GenBank/DDBJ databases">
        <title>Whole-genome sequence of a Rhodoblastus acidophilus DSM 142.</title>
        <authorList>
            <person name="Kyndt J.A."/>
            <person name="Meyer T.E."/>
        </authorList>
    </citation>
    <scope>NUCLEOTIDE SEQUENCE [LARGE SCALE GENOMIC DNA]</scope>
    <source>
        <strain evidence="3 4">DSM 142</strain>
    </source>
</reference>
<dbReference type="Pfam" id="PF21741">
    <property type="entry name" value="DUF6867"/>
    <property type="match status" value="1"/>
</dbReference>
<organism evidence="3 4">
    <name type="scientific">Rhodoblastus acidophilus</name>
    <name type="common">Rhodopseudomonas acidophila</name>
    <dbReference type="NCBI Taxonomy" id="1074"/>
    <lineage>
        <taxon>Bacteria</taxon>
        <taxon>Pseudomonadati</taxon>
        <taxon>Pseudomonadota</taxon>
        <taxon>Alphaproteobacteria</taxon>
        <taxon>Hyphomicrobiales</taxon>
        <taxon>Rhodoblastaceae</taxon>
        <taxon>Rhodoblastus</taxon>
    </lineage>
</organism>
<evidence type="ECO:0000259" key="2">
    <source>
        <dbReference type="Pfam" id="PF21741"/>
    </source>
</evidence>
<keyword evidence="1" id="KW-0812">Transmembrane</keyword>
<feature type="transmembrane region" description="Helical" evidence="1">
    <location>
        <begin position="39"/>
        <end position="59"/>
    </location>
</feature>
<dbReference type="AlphaFoldDB" id="A0A6N8DKG7"/>
<dbReference type="Proteomes" id="UP000439113">
    <property type="component" value="Unassembled WGS sequence"/>
</dbReference>
<evidence type="ECO:0000256" key="1">
    <source>
        <dbReference type="SAM" id="Phobius"/>
    </source>
</evidence>